<dbReference type="Pfam" id="PF23867">
    <property type="entry name" value="Mmc1_N"/>
    <property type="match status" value="1"/>
</dbReference>
<accession>A0A0F4YYI7</accession>
<keyword evidence="4" id="KW-1185">Reference proteome</keyword>
<protein>
    <recommendedName>
        <fullName evidence="2">Mmc1 C-terminal domain-containing protein</fullName>
    </recommendedName>
</protein>
<evidence type="ECO:0000259" key="2">
    <source>
        <dbReference type="Pfam" id="PF23868"/>
    </source>
</evidence>
<dbReference type="GeneID" id="25314967"/>
<feature type="region of interest" description="Disordered" evidence="1">
    <location>
        <begin position="44"/>
        <end position="78"/>
    </location>
</feature>
<dbReference type="OrthoDB" id="5319015at2759"/>
<name>A0A0F4YYI7_RASE3</name>
<reference evidence="3 4" key="1">
    <citation type="submission" date="2015-04" db="EMBL/GenBank/DDBJ databases">
        <authorList>
            <person name="Heijne W.H."/>
            <person name="Fedorova N.D."/>
            <person name="Nierman W.C."/>
            <person name="Vollebregt A.W."/>
            <person name="Zhao Z."/>
            <person name="Wu L."/>
            <person name="Kumar M."/>
            <person name="Stam H."/>
            <person name="van den Berg M.A."/>
            <person name="Pel H.J."/>
        </authorList>
    </citation>
    <scope>NUCLEOTIDE SEQUENCE [LARGE SCALE GENOMIC DNA]</scope>
    <source>
        <strain evidence="3 4">CBS 393.64</strain>
    </source>
</reference>
<dbReference type="EMBL" id="LASV01000103">
    <property type="protein sequence ID" value="KKA23362.1"/>
    <property type="molecule type" value="Genomic_DNA"/>
</dbReference>
<dbReference type="AlphaFoldDB" id="A0A0F4YYI7"/>
<evidence type="ECO:0000313" key="4">
    <source>
        <dbReference type="Proteomes" id="UP000053958"/>
    </source>
</evidence>
<sequence>MPPRIRGTLSSKGLSRGGAAAAAAGGTGVFFFCPSCAATWRRSSSRRTLATQRPDDSFSSFSSSSRRRRKENNNHHLTSTVLHRRPASVLATAAAVSAANRNNNHVPARFRELYEALEEVREAVPDKISLSRFQLAKRGLESEEPVIRVAVLGLNDVSTTRRLVRLLLADPLSEREPWEDLLESYGTDWSPGLLIRYGEQSGMIRNNLLPTVSVPSALLKKGNIEILVSSLGAGTEPAGARVTEETFLVPTITIRTSHTGRHSVVRYPVHRTIVCGTGVDSLLAYSRLVSRANLQRGERSVHGAIELKIEEKQQKADSKVTFVDTRKADEALAKFRESVQNASDYERGWTTSGVQPLVDWLSTTQHKEGLDPDLEALIQSLLDAAEEGVRAKEAQRLREQEAASIPDEVREQLDRTVTVWAERAHTELRNSLEEGFASKRWRGLAWWKLFWRVDDVGMITSEILEKRYLCQAEKEVIWTAGQIKQAGLLDERADSEDEAADNAESEKQEEPAPMQEEQPWPMQVATSRSQLSNTTVPSLQALSQGLVLFSLSTTALTSALSGLLYASSSTSMYEACTVAAVGLIYSLRRQQKKWETARTFWEKEVRETGRQALKETEHVLRTLIREGGRRQAEELPETRARATIERARKALEAAKRG</sequence>
<dbReference type="STRING" id="1408163.A0A0F4YYI7"/>
<dbReference type="InterPro" id="IPR056196">
    <property type="entry name" value="Mmc1_C"/>
</dbReference>
<proteinExistence type="predicted"/>
<feature type="compositionally biased region" description="Acidic residues" evidence="1">
    <location>
        <begin position="493"/>
        <end position="503"/>
    </location>
</feature>
<dbReference type="PANTHER" id="PTHR38644:SF1">
    <property type="entry name" value="EXPRESSED PROTEIN"/>
    <property type="match status" value="1"/>
</dbReference>
<dbReference type="PANTHER" id="PTHR38644">
    <property type="entry name" value="EXPRESSED PROTEIN"/>
    <property type="match status" value="1"/>
</dbReference>
<evidence type="ECO:0000256" key="1">
    <source>
        <dbReference type="SAM" id="MobiDB-lite"/>
    </source>
</evidence>
<feature type="region of interest" description="Disordered" evidence="1">
    <location>
        <begin position="489"/>
        <end position="519"/>
    </location>
</feature>
<gene>
    <name evidence="3" type="ORF">T310_2616</name>
</gene>
<dbReference type="RefSeq" id="XP_013329974.1">
    <property type="nucleotide sequence ID" value="XM_013474520.1"/>
</dbReference>
<evidence type="ECO:0000313" key="3">
    <source>
        <dbReference type="EMBL" id="KKA23362.1"/>
    </source>
</evidence>
<feature type="domain" description="Mmc1 C-terminal" evidence="2">
    <location>
        <begin position="414"/>
        <end position="610"/>
    </location>
</feature>
<comment type="caution">
    <text evidence="3">The sequence shown here is derived from an EMBL/GenBank/DDBJ whole genome shotgun (WGS) entry which is preliminary data.</text>
</comment>
<dbReference type="Proteomes" id="UP000053958">
    <property type="component" value="Unassembled WGS sequence"/>
</dbReference>
<organism evidence="3 4">
    <name type="scientific">Rasamsonia emersonii (strain ATCC 16479 / CBS 393.64 / IMI 116815)</name>
    <dbReference type="NCBI Taxonomy" id="1408163"/>
    <lineage>
        <taxon>Eukaryota</taxon>
        <taxon>Fungi</taxon>
        <taxon>Dikarya</taxon>
        <taxon>Ascomycota</taxon>
        <taxon>Pezizomycotina</taxon>
        <taxon>Eurotiomycetes</taxon>
        <taxon>Eurotiomycetidae</taxon>
        <taxon>Eurotiales</taxon>
        <taxon>Trichocomaceae</taxon>
        <taxon>Rasamsonia</taxon>
    </lineage>
</organism>
<dbReference type="Pfam" id="PF23868">
    <property type="entry name" value="Mmc1_C"/>
    <property type="match status" value="1"/>
</dbReference>